<evidence type="ECO:0000256" key="3">
    <source>
        <dbReference type="ARBA" id="ARBA00022741"/>
    </source>
</evidence>
<dbReference type="eggNOG" id="KOG1290">
    <property type="taxonomic scope" value="Eukaryota"/>
</dbReference>
<evidence type="ECO:0000256" key="2">
    <source>
        <dbReference type="ARBA" id="ARBA00022679"/>
    </source>
</evidence>
<dbReference type="SUPFAM" id="SSF56112">
    <property type="entry name" value="Protein kinase-like (PK-like)"/>
    <property type="match status" value="1"/>
</dbReference>
<dbReference type="OMA" id="HIMPLEY"/>
<evidence type="ECO:0000313" key="7">
    <source>
        <dbReference type="EMBL" id="EFR03858.1"/>
    </source>
</evidence>
<dbReference type="InterPro" id="IPR051175">
    <property type="entry name" value="CLK_kinases"/>
</dbReference>
<dbReference type="GO" id="GO:0005634">
    <property type="term" value="C:nucleus"/>
    <property type="evidence" value="ECO:0007669"/>
    <property type="project" value="TreeGrafter"/>
</dbReference>
<keyword evidence="5" id="KW-0067">ATP-binding</keyword>
<dbReference type="RefSeq" id="XP_003170866.1">
    <property type="nucleotide sequence ID" value="XM_003170818.1"/>
</dbReference>
<dbReference type="GO" id="GO:0005524">
    <property type="term" value="F:ATP binding"/>
    <property type="evidence" value="ECO:0007669"/>
    <property type="project" value="UniProtKB-KW"/>
</dbReference>
<evidence type="ECO:0000259" key="6">
    <source>
        <dbReference type="PROSITE" id="PS50011"/>
    </source>
</evidence>
<dbReference type="PROSITE" id="PS50011">
    <property type="entry name" value="PROTEIN_KINASE_DOM"/>
    <property type="match status" value="1"/>
</dbReference>
<dbReference type="VEuPathDB" id="FungiDB:MGYG_06858"/>
<sequence>MPSVGDEGDWASGPHRREHQYVTLKLYVNSSAFHRELPVYDHLSKYTTVKHRGRENIRQLLGSFKITGPGGKHMVLVHQVAQMSLRDIRLVFMPNGFDPEFVKGAIIELLTVLDFLHTHANIVHTDVHSGNMLLGVYDNNILRALEDAEFKAPTPRKLVSESRTIYFSRIRKPREGPMLLADFGEARIGSGPHAGDVMPLQYRAPEVLLYRGWSYPIDIWSVGLTAWDMLEKKLLFTAKDKDGDVYDAAHFAQLIAALGPPPPEFLARNPEKKADFWDENGSKWLDLAPIPENRTMEALETRLEGKEQEMFLRFIRRALTWLPEERATAKELLEDPWLTD</sequence>
<dbReference type="GO" id="GO:0043484">
    <property type="term" value="P:regulation of RNA splicing"/>
    <property type="evidence" value="ECO:0007669"/>
    <property type="project" value="TreeGrafter"/>
</dbReference>
<dbReference type="InterPro" id="IPR000719">
    <property type="entry name" value="Prot_kinase_dom"/>
</dbReference>
<feature type="domain" description="Protein kinase" evidence="6">
    <location>
        <begin position="1"/>
        <end position="338"/>
    </location>
</feature>
<dbReference type="OrthoDB" id="5979581at2759"/>
<keyword evidence="8" id="KW-1185">Reference proteome</keyword>
<evidence type="ECO:0000256" key="5">
    <source>
        <dbReference type="ARBA" id="ARBA00022840"/>
    </source>
</evidence>
<reference evidence="8" key="1">
    <citation type="journal article" date="2012" name="MBio">
        <title>Comparative genome analysis of Trichophyton rubrum and related dermatophytes reveals candidate genes involved in infection.</title>
        <authorList>
            <person name="Martinez D.A."/>
            <person name="Oliver B.G."/>
            <person name="Graeser Y."/>
            <person name="Goldberg J.M."/>
            <person name="Li W."/>
            <person name="Martinez-Rossi N.M."/>
            <person name="Monod M."/>
            <person name="Shelest E."/>
            <person name="Barton R.C."/>
            <person name="Birch E."/>
            <person name="Brakhage A.A."/>
            <person name="Chen Z."/>
            <person name="Gurr S.J."/>
            <person name="Heiman D."/>
            <person name="Heitman J."/>
            <person name="Kosti I."/>
            <person name="Rossi A."/>
            <person name="Saif S."/>
            <person name="Samalova M."/>
            <person name="Saunders C.W."/>
            <person name="Shea T."/>
            <person name="Summerbell R.C."/>
            <person name="Xu J."/>
            <person name="Young S."/>
            <person name="Zeng Q."/>
            <person name="Birren B.W."/>
            <person name="Cuomo C.A."/>
            <person name="White T.C."/>
        </authorList>
    </citation>
    <scope>NUCLEOTIDE SEQUENCE [LARGE SCALE GENOMIC DNA]</scope>
    <source>
        <strain evidence="8">ATCC MYA-4604 / CBS 118893</strain>
    </source>
</reference>
<keyword evidence="3" id="KW-0547">Nucleotide-binding</keyword>
<dbReference type="InterPro" id="IPR011009">
    <property type="entry name" value="Kinase-like_dom_sf"/>
</dbReference>
<dbReference type="AlphaFoldDB" id="E4V1E3"/>
<name>E4V1E3_ARTGP</name>
<proteinExistence type="predicted"/>
<dbReference type="GO" id="GO:0004674">
    <property type="term" value="F:protein serine/threonine kinase activity"/>
    <property type="evidence" value="ECO:0007669"/>
    <property type="project" value="UniProtKB-KW"/>
</dbReference>
<dbReference type="PANTHER" id="PTHR45646:SF11">
    <property type="entry name" value="SERINE_THREONINE-PROTEIN KINASE DOA"/>
    <property type="match status" value="1"/>
</dbReference>
<organism evidence="8">
    <name type="scientific">Arthroderma gypseum (strain ATCC MYA-4604 / CBS 118893)</name>
    <name type="common">Microsporum gypseum</name>
    <dbReference type="NCBI Taxonomy" id="535722"/>
    <lineage>
        <taxon>Eukaryota</taxon>
        <taxon>Fungi</taxon>
        <taxon>Dikarya</taxon>
        <taxon>Ascomycota</taxon>
        <taxon>Pezizomycotina</taxon>
        <taxon>Eurotiomycetes</taxon>
        <taxon>Eurotiomycetidae</taxon>
        <taxon>Onygenales</taxon>
        <taxon>Arthrodermataceae</taxon>
        <taxon>Nannizzia</taxon>
    </lineage>
</organism>
<dbReference type="GeneID" id="10026109"/>
<gene>
    <name evidence="7" type="ORF">MGYG_06858</name>
</gene>
<evidence type="ECO:0000256" key="4">
    <source>
        <dbReference type="ARBA" id="ARBA00022777"/>
    </source>
</evidence>
<keyword evidence="4 7" id="KW-0418">Kinase</keyword>
<evidence type="ECO:0000256" key="1">
    <source>
        <dbReference type="ARBA" id="ARBA00022527"/>
    </source>
</evidence>
<dbReference type="PANTHER" id="PTHR45646">
    <property type="entry name" value="SERINE/THREONINE-PROTEIN KINASE DOA-RELATED"/>
    <property type="match status" value="1"/>
</dbReference>
<dbReference type="EMBL" id="DS989827">
    <property type="protein sequence ID" value="EFR03858.1"/>
    <property type="molecule type" value="Genomic_DNA"/>
</dbReference>
<keyword evidence="2" id="KW-0808">Transferase</keyword>
<protein>
    <submittedName>
        <fullName evidence="7">CMGC protein kinase</fullName>
    </submittedName>
</protein>
<dbReference type="STRING" id="535722.E4V1E3"/>
<dbReference type="Gene3D" id="3.30.200.20">
    <property type="entry name" value="Phosphorylase Kinase, domain 1"/>
    <property type="match status" value="1"/>
</dbReference>
<dbReference type="Gene3D" id="1.10.510.10">
    <property type="entry name" value="Transferase(Phosphotransferase) domain 1"/>
    <property type="match status" value="1"/>
</dbReference>
<dbReference type="Pfam" id="PF00069">
    <property type="entry name" value="Pkinase"/>
    <property type="match status" value="1"/>
</dbReference>
<dbReference type="Proteomes" id="UP000002669">
    <property type="component" value="Unassembled WGS sequence"/>
</dbReference>
<dbReference type="HOGENOM" id="CLU_000288_81_1_1"/>
<keyword evidence="1" id="KW-0723">Serine/threonine-protein kinase</keyword>
<dbReference type="InParanoid" id="E4V1E3"/>
<evidence type="ECO:0000313" key="8">
    <source>
        <dbReference type="Proteomes" id="UP000002669"/>
    </source>
</evidence>
<dbReference type="SMART" id="SM00220">
    <property type="entry name" value="S_TKc"/>
    <property type="match status" value="1"/>
</dbReference>
<accession>E4V1E3</accession>